<sequence length="57" mass="6603">MGAKMILFSRELRDDAEMLAEKITYLELSVGNDFMDEFVSALFILHTYLELFPSLNL</sequence>
<name>A0A1I2QD61_9FIRM</name>
<accession>A0A1I2QD61</accession>
<dbReference type="AlphaFoldDB" id="A0A1I2QD61"/>
<organism evidence="2 3">
    <name type="scientific">Desulfotruncus arcticus DSM 17038</name>
    <dbReference type="NCBI Taxonomy" id="1121424"/>
    <lineage>
        <taxon>Bacteria</taxon>
        <taxon>Bacillati</taxon>
        <taxon>Bacillota</taxon>
        <taxon>Clostridia</taxon>
        <taxon>Eubacteriales</taxon>
        <taxon>Desulfallaceae</taxon>
        <taxon>Desulfotruncus</taxon>
    </lineage>
</organism>
<protein>
    <recommendedName>
        <fullName evidence="1">RACo C-terminal domain-containing protein</fullName>
    </recommendedName>
</protein>
<dbReference type="Proteomes" id="UP000199337">
    <property type="component" value="Unassembled WGS sequence"/>
</dbReference>
<dbReference type="Pfam" id="PF14574">
    <property type="entry name" value="RACo_C_ter"/>
    <property type="match status" value="1"/>
</dbReference>
<evidence type="ECO:0000313" key="2">
    <source>
        <dbReference type="EMBL" id="SFG26332.1"/>
    </source>
</evidence>
<reference evidence="3" key="1">
    <citation type="submission" date="2016-10" db="EMBL/GenBank/DDBJ databases">
        <authorList>
            <person name="Varghese N."/>
            <person name="Submissions S."/>
        </authorList>
    </citation>
    <scope>NUCLEOTIDE SEQUENCE [LARGE SCALE GENOMIC DNA]</scope>
    <source>
        <strain evidence="3">DSM 17038</strain>
    </source>
</reference>
<feature type="domain" description="RACo C-terminal" evidence="1">
    <location>
        <begin position="1"/>
        <end position="55"/>
    </location>
</feature>
<dbReference type="STRING" id="341036.SAMN05660649_01191"/>
<proteinExistence type="predicted"/>
<keyword evidence="3" id="KW-1185">Reference proteome</keyword>
<evidence type="ECO:0000313" key="3">
    <source>
        <dbReference type="Proteomes" id="UP000199337"/>
    </source>
</evidence>
<evidence type="ECO:0000259" key="1">
    <source>
        <dbReference type="Pfam" id="PF14574"/>
    </source>
</evidence>
<dbReference type="EMBL" id="FOOX01000003">
    <property type="protein sequence ID" value="SFG26332.1"/>
    <property type="molecule type" value="Genomic_DNA"/>
</dbReference>
<gene>
    <name evidence="2" type="ORF">SAMN05660649_01191</name>
</gene>
<dbReference type="InterPro" id="IPR027980">
    <property type="entry name" value="RACo_C"/>
</dbReference>